<proteinExistence type="predicted"/>
<evidence type="ECO:0000313" key="1">
    <source>
        <dbReference type="EMBL" id="MFB9326993.1"/>
    </source>
</evidence>
<accession>A0ABV5KP38</accession>
<dbReference type="EMBL" id="JBHMDO010000022">
    <property type="protein sequence ID" value="MFB9326993.1"/>
    <property type="molecule type" value="Genomic_DNA"/>
</dbReference>
<protein>
    <recommendedName>
        <fullName evidence="3">Phage protein</fullName>
    </recommendedName>
</protein>
<gene>
    <name evidence="1" type="ORF">ACFFSY_13780</name>
</gene>
<keyword evidence="2" id="KW-1185">Reference proteome</keyword>
<evidence type="ECO:0000313" key="2">
    <source>
        <dbReference type="Proteomes" id="UP001589747"/>
    </source>
</evidence>
<dbReference type="RefSeq" id="WP_377494801.1">
    <property type="nucleotide sequence ID" value="NZ_JBHMDO010000022.1"/>
</dbReference>
<evidence type="ECO:0008006" key="3">
    <source>
        <dbReference type="Google" id="ProtNLM"/>
    </source>
</evidence>
<organism evidence="1 2">
    <name type="scientific">Paenibacillus aurantiacus</name>
    <dbReference type="NCBI Taxonomy" id="1936118"/>
    <lineage>
        <taxon>Bacteria</taxon>
        <taxon>Bacillati</taxon>
        <taxon>Bacillota</taxon>
        <taxon>Bacilli</taxon>
        <taxon>Bacillales</taxon>
        <taxon>Paenibacillaceae</taxon>
        <taxon>Paenibacillus</taxon>
    </lineage>
</organism>
<dbReference type="Proteomes" id="UP001589747">
    <property type="component" value="Unassembled WGS sequence"/>
</dbReference>
<comment type="caution">
    <text evidence="1">The sequence shown here is derived from an EMBL/GenBank/DDBJ whole genome shotgun (WGS) entry which is preliminary data.</text>
</comment>
<name>A0ABV5KP38_9BACL</name>
<sequence>MSNSTLLESCKIGLNIPVNSTAFDGVLTQKMLTVKGYLKGAGVADAELESDLGVGVIVMGVNDLWNVEGGEVKFSPLFHVLLTQLAVKGGSP</sequence>
<reference evidence="1 2" key="1">
    <citation type="submission" date="2024-09" db="EMBL/GenBank/DDBJ databases">
        <authorList>
            <person name="Sun Q."/>
            <person name="Mori K."/>
        </authorList>
    </citation>
    <scope>NUCLEOTIDE SEQUENCE [LARGE SCALE GENOMIC DNA]</scope>
    <source>
        <strain evidence="1 2">TISTR 2452</strain>
    </source>
</reference>